<comment type="caution">
    <text evidence="1">The sequence shown here is derived from an EMBL/GenBank/DDBJ whole genome shotgun (WGS) entry which is preliminary data.</text>
</comment>
<dbReference type="EMBL" id="QRVL01000006">
    <property type="protein sequence ID" value="RGS40527.1"/>
    <property type="molecule type" value="Genomic_DNA"/>
</dbReference>
<dbReference type="Gene3D" id="3.40.190.10">
    <property type="entry name" value="Periplasmic binding protein-like II"/>
    <property type="match status" value="2"/>
</dbReference>
<evidence type="ECO:0008006" key="3">
    <source>
        <dbReference type="Google" id="ProtNLM"/>
    </source>
</evidence>
<organism evidence="1 2">
    <name type="scientific">Roseburia hominis</name>
    <dbReference type="NCBI Taxonomy" id="301301"/>
    <lineage>
        <taxon>Bacteria</taxon>
        <taxon>Bacillati</taxon>
        <taxon>Bacillota</taxon>
        <taxon>Clostridia</taxon>
        <taxon>Lachnospirales</taxon>
        <taxon>Lachnospiraceae</taxon>
        <taxon>Roseburia</taxon>
    </lineage>
</organism>
<name>A0A395V8M1_9FIRM</name>
<reference evidence="1 2" key="1">
    <citation type="submission" date="2018-08" db="EMBL/GenBank/DDBJ databases">
        <title>A genome reference for cultivated species of the human gut microbiota.</title>
        <authorList>
            <person name="Zou Y."/>
            <person name="Xue W."/>
            <person name="Luo G."/>
        </authorList>
    </citation>
    <scope>NUCLEOTIDE SEQUENCE [LARGE SCALE GENOMIC DNA]</scope>
    <source>
        <strain evidence="1 2">AF22-12AC</strain>
    </source>
</reference>
<gene>
    <name evidence="1" type="ORF">DWX93_08840</name>
</gene>
<sequence>MFAFPSVDEADRNTVTSGVDVLLAVSNQGDEAQQEAAKEFIRYALTPEVAQSYIDDQFAFSAVNGVEQKNETVSGVSKDIANGKVSNFPDHYYPNGFDLSAILQQFALNKVDGMDDTENITETLQSCDEQYDAANVE</sequence>
<evidence type="ECO:0000313" key="2">
    <source>
        <dbReference type="Proteomes" id="UP000266172"/>
    </source>
</evidence>
<dbReference type="Proteomes" id="UP000266172">
    <property type="component" value="Unassembled WGS sequence"/>
</dbReference>
<protein>
    <recommendedName>
        <fullName evidence="3">Extracellular solute-binding protein</fullName>
    </recommendedName>
</protein>
<dbReference type="AlphaFoldDB" id="A0A395V8M1"/>
<proteinExistence type="predicted"/>
<dbReference type="SUPFAM" id="SSF53850">
    <property type="entry name" value="Periplasmic binding protein-like II"/>
    <property type="match status" value="1"/>
</dbReference>
<evidence type="ECO:0000313" key="1">
    <source>
        <dbReference type="EMBL" id="RGS40527.1"/>
    </source>
</evidence>
<accession>A0A395V8M1</accession>